<dbReference type="InterPro" id="IPR050281">
    <property type="entry name" value="Flavin_monoamine_oxidase"/>
</dbReference>
<protein>
    <recommendedName>
        <fullName evidence="4">Tryptophan 2-monooxygenase</fullName>
        <ecNumber evidence="3">1.13.12.3</ecNumber>
    </recommendedName>
</protein>
<dbReference type="PANTHER" id="PTHR10742:SF410">
    <property type="entry name" value="LYSINE-SPECIFIC HISTONE DEMETHYLASE 2"/>
    <property type="match status" value="1"/>
</dbReference>
<dbReference type="AlphaFoldDB" id="A0A177SDN0"/>
<gene>
    <name evidence="8" type="ORF">AYO28_00500</name>
</gene>
<dbReference type="Gene3D" id="3.50.50.60">
    <property type="entry name" value="FAD/NAD(P)-binding domain"/>
    <property type="match status" value="1"/>
</dbReference>
<dbReference type="GO" id="GO:0050361">
    <property type="term" value="F:tryptophan 2-monooxygenase activity"/>
    <property type="evidence" value="ECO:0007669"/>
    <property type="project" value="UniProtKB-EC"/>
</dbReference>
<sequence length="526" mass="57414">MGLTRRDLVTRLAAIGGYSAALGGLSALGLPGSARAASFEPLNLASRTGNGKRVLIVGGGISGLVSAYELRKAGFEVKVLEARNRIGGRVWTLRNGDQVEHNDGSKQTVAFDDGLFFNAGAARLPSHHLTILGYCRELGVPLEVLVNSSRNALAQPDLAQPPLLLRQAVNDTRGHLSELLARSVQRNTLDQELNAGERKALLDFLKVYGDLNDERQYRGSVRSGYTRFAGAGDQTPVQRTPVELKRLLDSNLLLPLVFDEIPEFSATMFQPVGGMDQIPKALYRQVKDAVQLNAEVQSIQTSDSGSRVVWRDRLTGRQHTEDADYAVAALPLPLLRRLDSNFTPAFKQAMELAKPDKANKVAWQSPRFWETDFQIYGGLSYINHEARFLWYPSDRLNSPQGVLVATYNTSEVAESFAAKPWDAQLASSRSAVESLHPGHSHKLGRGVVVNWSKIPFSEAPWIVHDEVAQPGYDILNQPQGRTWLASDALAHGGVGIWQNSAAESARRVVGLIAQHAKQTHAGVAAA</sequence>
<dbReference type="EMBL" id="LUCV01000040">
    <property type="protein sequence ID" value="OAI86205.1"/>
    <property type="molecule type" value="Genomic_DNA"/>
</dbReference>
<dbReference type="EC" id="1.13.12.3" evidence="3"/>
<dbReference type="InterPro" id="IPR036188">
    <property type="entry name" value="FAD/NAD-bd_sf"/>
</dbReference>
<dbReference type="Proteomes" id="UP000077752">
    <property type="component" value="Unassembled WGS sequence"/>
</dbReference>
<dbReference type="Gene3D" id="1.20.1440.240">
    <property type="match status" value="1"/>
</dbReference>
<dbReference type="SUPFAM" id="SSF54373">
    <property type="entry name" value="FAD-linked reductases, C-terminal domain"/>
    <property type="match status" value="1"/>
</dbReference>
<evidence type="ECO:0000256" key="3">
    <source>
        <dbReference type="ARBA" id="ARBA00012535"/>
    </source>
</evidence>
<dbReference type="InterPro" id="IPR006311">
    <property type="entry name" value="TAT_signal"/>
</dbReference>
<dbReference type="Gene3D" id="3.90.660.10">
    <property type="match status" value="1"/>
</dbReference>
<name>A0A177SDN0_PSEPU</name>
<dbReference type="GO" id="GO:0009851">
    <property type="term" value="P:auxin biosynthetic process"/>
    <property type="evidence" value="ECO:0007669"/>
    <property type="project" value="UniProtKB-KW"/>
</dbReference>
<accession>A0A177SDN0</accession>
<comment type="catalytic activity">
    <reaction evidence="6">
        <text>L-tryptophan + O2 = indole-3-acetamide + CO2 + H2O</text>
        <dbReference type="Rhea" id="RHEA:16165"/>
        <dbReference type="ChEBI" id="CHEBI:15377"/>
        <dbReference type="ChEBI" id="CHEBI:15379"/>
        <dbReference type="ChEBI" id="CHEBI:16031"/>
        <dbReference type="ChEBI" id="CHEBI:16526"/>
        <dbReference type="ChEBI" id="CHEBI:57912"/>
        <dbReference type="EC" id="1.13.12.3"/>
    </reaction>
</comment>
<comment type="similarity">
    <text evidence="2">Belongs to the tryptophan 2-monooxygenase family.</text>
</comment>
<reference evidence="8 9" key="1">
    <citation type="submission" date="2016-03" db="EMBL/GenBank/DDBJ databases">
        <title>Draft Genome Assembly of Pseudomonas putida strain CBF10-2.</title>
        <authorList>
            <person name="Iyer R.S."/>
            <person name="Damania A."/>
        </authorList>
    </citation>
    <scope>NUCLEOTIDE SEQUENCE [LARGE SCALE GENOMIC DNA]</scope>
    <source>
        <strain evidence="8 9">CBF10-2</strain>
    </source>
</reference>
<comment type="pathway">
    <text evidence="1">Plant hormone metabolism; auxin biosynthesis.</text>
</comment>
<keyword evidence="5" id="KW-0073">Auxin biosynthesis</keyword>
<dbReference type="InterPro" id="IPR002937">
    <property type="entry name" value="Amino_oxidase"/>
</dbReference>
<evidence type="ECO:0000313" key="9">
    <source>
        <dbReference type="Proteomes" id="UP000077752"/>
    </source>
</evidence>
<dbReference type="RefSeq" id="WP_064304067.1">
    <property type="nucleotide sequence ID" value="NZ_LUCV01000040.1"/>
</dbReference>
<dbReference type="Pfam" id="PF01593">
    <property type="entry name" value="Amino_oxidase"/>
    <property type="match status" value="1"/>
</dbReference>
<feature type="domain" description="Amine oxidase" evidence="7">
    <location>
        <begin position="61"/>
        <end position="511"/>
    </location>
</feature>
<evidence type="ECO:0000259" key="7">
    <source>
        <dbReference type="Pfam" id="PF01593"/>
    </source>
</evidence>
<evidence type="ECO:0000256" key="1">
    <source>
        <dbReference type="ARBA" id="ARBA00004814"/>
    </source>
</evidence>
<organism evidence="8 9">
    <name type="scientific">Pseudomonas putida</name>
    <name type="common">Arthrobacter siderocapsulatus</name>
    <dbReference type="NCBI Taxonomy" id="303"/>
    <lineage>
        <taxon>Bacteria</taxon>
        <taxon>Pseudomonadati</taxon>
        <taxon>Pseudomonadota</taxon>
        <taxon>Gammaproteobacteria</taxon>
        <taxon>Pseudomonadales</taxon>
        <taxon>Pseudomonadaceae</taxon>
        <taxon>Pseudomonas</taxon>
    </lineage>
</organism>
<evidence type="ECO:0000256" key="5">
    <source>
        <dbReference type="ARBA" id="ARBA00023070"/>
    </source>
</evidence>
<proteinExistence type="inferred from homology"/>
<evidence type="ECO:0000256" key="4">
    <source>
        <dbReference type="ARBA" id="ARBA00017871"/>
    </source>
</evidence>
<dbReference type="PANTHER" id="PTHR10742">
    <property type="entry name" value="FLAVIN MONOAMINE OXIDASE"/>
    <property type="match status" value="1"/>
</dbReference>
<dbReference type="SUPFAM" id="SSF51905">
    <property type="entry name" value="FAD/NAD(P)-binding domain"/>
    <property type="match status" value="1"/>
</dbReference>
<dbReference type="PROSITE" id="PS51318">
    <property type="entry name" value="TAT"/>
    <property type="match status" value="1"/>
</dbReference>
<evidence type="ECO:0000256" key="2">
    <source>
        <dbReference type="ARBA" id="ARBA00005833"/>
    </source>
</evidence>
<evidence type="ECO:0000313" key="8">
    <source>
        <dbReference type="EMBL" id="OAI86205.1"/>
    </source>
</evidence>
<comment type="caution">
    <text evidence="8">The sequence shown here is derived from an EMBL/GenBank/DDBJ whole genome shotgun (WGS) entry which is preliminary data.</text>
</comment>
<evidence type="ECO:0000256" key="6">
    <source>
        <dbReference type="ARBA" id="ARBA00047321"/>
    </source>
</evidence>